<dbReference type="InterPro" id="IPR000620">
    <property type="entry name" value="EamA_dom"/>
</dbReference>
<evidence type="ECO:0000313" key="3">
    <source>
        <dbReference type="EMBL" id="KAF6203272.1"/>
    </source>
</evidence>
<name>A0A8S9X2R5_APOLU</name>
<keyword evidence="1" id="KW-0472">Membrane</keyword>
<dbReference type="OrthoDB" id="6612737at2759"/>
<dbReference type="InterPro" id="IPR039632">
    <property type="entry name" value="TMEM42"/>
</dbReference>
<feature type="transmembrane region" description="Helical" evidence="1">
    <location>
        <begin position="88"/>
        <end position="105"/>
    </location>
</feature>
<keyword evidence="4" id="KW-1185">Reference proteome</keyword>
<dbReference type="Pfam" id="PF00892">
    <property type="entry name" value="EamA"/>
    <property type="match status" value="1"/>
</dbReference>
<dbReference type="GO" id="GO:0016020">
    <property type="term" value="C:membrane"/>
    <property type="evidence" value="ECO:0007669"/>
    <property type="project" value="InterPro"/>
</dbReference>
<feature type="transmembrane region" description="Helical" evidence="1">
    <location>
        <begin position="28"/>
        <end position="49"/>
    </location>
</feature>
<keyword evidence="1" id="KW-1133">Transmembrane helix</keyword>
<evidence type="ECO:0000259" key="2">
    <source>
        <dbReference type="Pfam" id="PF00892"/>
    </source>
</evidence>
<dbReference type="Gene3D" id="1.10.3730.20">
    <property type="match status" value="1"/>
</dbReference>
<gene>
    <name evidence="3" type="ORF">GE061_003690</name>
</gene>
<organism evidence="3 4">
    <name type="scientific">Apolygus lucorum</name>
    <name type="common">Small green plant bug</name>
    <name type="synonym">Lygocoris lucorum</name>
    <dbReference type="NCBI Taxonomy" id="248454"/>
    <lineage>
        <taxon>Eukaryota</taxon>
        <taxon>Metazoa</taxon>
        <taxon>Ecdysozoa</taxon>
        <taxon>Arthropoda</taxon>
        <taxon>Hexapoda</taxon>
        <taxon>Insecta</taxon>
        <taxon>Pterygota</taxon>
        <taxon>Neoptera</taxon>
        <taxon>Paraneoptera</taxon>
        <taxon>Hemiptera</taxon>
        <taxon>Heteroptera</taxon>
        <taxon>Panheteroptera</taxon>
        <taxon>Cimicomorpha</taxon>
        <taxon>Miridae</taxon>
        <taxon>Mirini</taxon>
        <taxon>Apolygus</taxon>
    </lineage>
</organism>
<accession>A0A8S9X2R5</accession>
<comment type="caution">
    <text evidence="3">The sequence shown here is derived from an EMBL/GenBank/DDBJ whole genome shotgun (WGS) entry which is preliminary data.</text>
</comment>
<proteinExistence type="predicted"/>
<dbReference type="AlphaFoldDB" id="A0A8S9X2R5"/>
<dbReference type="Proteomes" id="UP000466442">
    <property type="component" value="Unassembled WGS sequence"/>
</dbReference>
<evidence type="ECO:0000256" key="1">
    <source>
        <dbReference type="SAM" id="Phobius"/>
    </source>
</evidence>
<feature type="transmembrane region" description="Helical" evidence="1">
    <location>
        <begin position="61"/>
        <end position="82"/>
    </location>
</feature>
<keyword evidence="1" id="KW-0812">Transmembrane</keyword>
<dbReference type="InterPro" id="IPR037185">
    <property type="entry name" value="EmrE-like"/>
</dbReference>
<evidence type="ECO:0000313" key="4">
    <source>
        <dbReference type="Proteomes" id="UP000466442"/>
    </source>
</evidence>
<protein>
    <recommendedName>
        <fullName evidence="2">EamA domain-containing protein</fullName>
    </recommendedName>
</protein>
<dbReference type="EMBL" id="WIXP02000011">
    <property type="protein sequence ID" value="KAF6203272.1"/>
    <property type="molecule type" value="Genomic_DNA"/>
</dbReference>
<dbReference type="PANTHER" id="PTHR31965:SF1">
    <property type="entry name" value="TRANSMEMBRANE PROTEIN 42"/>
    <property type="match status" value="1"/>
</dbReference>
<dbReference type="PANTHER" id="PTHR31965">
    <property type="entry name" value="TRANSMEMBRANE PROTEIN 42"/>
    <property type="match status" value="1"/>
</dbReference>
<sequence length="114" mass="12695">MLKGSTFKLTNDVVEQNEHSKYESLDSWFVSGLCWLLMVCINSVGMMMFSKSLNESTTSFVPTLLTTASVYCASALFGVIVFSETTSPIWWFGTFLILAGILVISSSNKKDKRE</sequence>
<dbReference type="SUPFAM" id="SSF103481">
    <property type="entry name" value="Multidrug resistance efflux transporter EmrE"/>
    <property type="match status" value="1"/>
</dbReference>
<feature type="domain" description="EamA" evidence="2">
    <location>
        <begin position="24"/>
        <end position="105"/>
    </location>
</feature>
<reference evidence="3" key="1">
    <citation type="journal article" date="2021" name="Mol. Ecol. Resour.">
        <title>Apolygus lucorum genome provides insights into omnivorousness and mesophyll feeding.</title>
        <authorList>
            <person name="Liu Y."/>
            <person name="Liu H."/>
            <person name="Wang H."/>
            <person name="Huang T."/>
            <person name="Liu B."/>
            <person name="Yang B."/>
            <person name="Yin L."/>
            <person name="Li B."/>
            <person name="Zhang Y."/>
            <person name="Zhang S."/>
            <person name="Jiang F."/>
            <person name="Zhang X."/>
            <person name="Ren Y."/>
            <person name="Wang B."/>
            <person name="Wang S."/>
            <person name="Lu Y."/>
            <person name="Wu K."/>
            <person name="Fan W."/>
            <person name="Wang G."/>
        </authorList>
    </citation>
    <scope>NUCLEOTIDE SEQUENCE</scope>
    <source>
        <strain evidence="3">12Hb</strain>
    </source>
</reference>